<accession>A0ABR3AUL6</accession>
<evidence type="ECO:0000256" key="1">
    <source>
        <dbReference type="SAM" id="Phobius"/>
    </source>
</evidence>
<feature type="transmembrane region" description="Helical" evidence="1">
    <location>
        <begin position="7"/>
        <end position="27"/>
    </location>
</feature>
<evidence type="ECO:0000313" key="3">
    <source>
        <dbReference type="Proteomes" id="UP001448207"/>
    </source>
</evidence>
<proteinExistence type="predicted"/>
<name>A0ABR3AUL6_PHYBL</name>
<keyword evidence="1" id="KW-0812">Transmembrane</keyword>
<sequence>MTTSKQYNMKALCMLISVTSYYFYYYITSVYGICFVKDLPDVVVLTKQHLDLTEYGLQRKCGYKSKLVDRFWYVFVAVSHRNGQCVAKFGFRDINQCLSTKVRLVCCSEFSTFARGSLKIPFNKTREEELVY</sequence>
<evidence type="ECO:0000313" key="2">
    <source>
        <dbReference type="EMBL" id="KAL0082828.1"/>
    </source>
</evidence>
<keyword evidence="3" id="KW-1185">Reference proteome</keyword>
<comment type="caution">
    <text evidence="2">The sequence shown here is derived from an EMBL/GenBank/DDBJ whole genome shotgun (WGS) entry which is preliminary data.</text>
</comment>
<reference evidence="2 3" key="1">
    <citation type="submission" date="2024-04" db="EMBL/GenBank/DDBJ databases">
        <title>Symmetric and asymmetric DNA N6-adenine methylation regulates different biological responses in Mucorales.</title>
        <authorList>
            <consortium name="Lawrence Berkeley National Laboratory"/>
            <person name="Lax C."/>
            <person name="Mondo S.J."/>
            <person name="Osorio-Concepcion M."/>
            <person name="Muszewska A."/>
            <person name="Corrochano-Luque M."/>
            <person name="Gutierrez G."/>
            <person name="Riley R."/>
            <person name="Lipzen A."/>
            <person name="Guo J."/>
            <person name="Hundley H."/>
            <person name="Amirebrahimi M."/>
            <person name="Ng V."/>
            <person name="Lorenzo-Gutierrez D."/>
            <person name="Binder U."/>
            <person name="Yang J."/>
            <person name="Song Y."/>
            <person name="Canovas D."/>
            <person name="Navarro E."/>
            <person name="Freitag M."/>
            <person name="Gabaldon T."/>
            <person name="Grigoriev I.V."/>
            <person name="Corrochano L.M."/>
            <person name="Nicolas F.E."/>
            <person name="Garre V."/>
        </authorList>
    </citation>
    <scope>NUCLEOTIDE SEQUENCE [LARGE SCALE GENOMIC DNA]</scope>
    <source>
        <strain evidence="2 3">L51</strain>
    </source>
</reference>
<keyword evidence="1" id="KW-0472">Membrane</keyword>
<protein>
    <submittedName>
        <fullName evidence="2">Uncharacterized protein</fullName>
    </submittedName>
</protein>
<gene>
    <name evidence="2" type="ORF">J3Q64DRAFT_1822905</name>
</gene>
<organism evidence="2 3">
    <name type="scientific">Phycomyces blakesleeanus</name>
    <dbReference type="NCBI Taxonomy" id="4837"/>
    <lineage>
        <taxon>Eukaryota</taxon>
        <taxon>Fungi</taxon>
        <taxon>Fungi incertae sedis</taxon>
        <taxon>Mucoromycota</taxon>
        <taxon>Mucoromycotina</taxon>
        <taxon>Mucoromycetes</taxon>
        <taxon>Mucorales</taxon>
        <taxon>Phycomycetaceae</taxon>
        <taxon>Phycomyces</taxon>
    </lineage>
</organism>
<dbReference type="Proteomes" id="UP001448207">
    <property type="component" value="Unassembled WGS sequence"/>
</dbReference>
<dbReference type="EMBL" id="JBCLYO010000014">
    <property type="protein sequence ID" value="KAL0082828.1"/>
    <property type="molecule type" value="Genomic_DNA"/>
</dbReference>
<keyword evidence="1" id="KW-1133">Transmembrane helix</keyword>